<evidence type="ECO:0000259" key="6">
    <source>
        <dbReference type="Pfam" id="PF00082"/>
    </source>
</evidence>
<organism evidence="7">
    <name type="scientific">Synechococcus sp. SB0676_bin_10</name>
    <dbReference type="NCBI Taxonomy" id="2604869"/>
    <lineage>
        <taxon>Bacteria</taxon>
        <taxon>Bacillati</taxon>
        <taxon>Cyanobacteriota</taxon>
        <taxon>Cyanophyceae</taxon>
        <taxon>Synechococcales</taxon>
        <taxon>Synechococcaceae</taxon>
        <taxon>Synechococcus</taxon>
    </lineage>
</organism>
<accession>A0A6B1F526</accession>
<comment type="caution">
    <text evidence="5">Lacks conserved residue(s) required for the propagation of feature annotation.</text>
</comment>
<comment type="similarity">
    <text evidence="1 5">Belongs to the peptidase S8 family.</text>
</comment>
<evidence type="ECO:0000256" key="4">
    <source>
        <dbReference type="ARBA" id="ARBA00022825"/>
    </source>
</evidence>
<sequence>MTNAKVAAKIQQLTAAAKAKVAKRIDSDLKRLSKKYNAKWPLEMVNTYEALANLELMLGTDEASTPGKGVTLGLIDTGIHPSHHAFQYTGSGTITQKFLLGATQEAVDQFSHGTAVASIAAGRYYGAYGADVKMFAIPLGSGSGPYIPVTLQQLSSLDTSDSSLFNTVLGNNLDILNLSFGYRGGIEDYTEQELRD</sequence>
<feature type="domain" description="Peptidase S8/S53" evidence="6">
    <location>
        <begin position="67"/>
        <end position="191"/>
    </location>
</feature>
<evidence type="ECO:0000256" key="3">
    <source>
        <dbReference type="ARBA" id="ARBA00022801"/>
    </source>
</evidence>
<proteinExistence type="inferred from homology"/>
<dbReference type="GO" id="GO:0004252">
    <property type="term" value="F:serine-type endopeptidase activity"/>
    <property type="evidence" value="ECO:0007669"/>
    <property type="project" value="InterPro"/>
</dbReference>
<evidence type="ECO:0000256" key="1">
    <source>
        <dbReference type="ARBA" id="ARBA00011073"/>
    </source>
</evidence>
<keyword evidence="3" id="KW-0378">Hydrolase</keyword>
<dbReference type="PROSITE" id="PS51892">
    <property type="entry name" value="SUBTILASE"/>
    <property type="match status" value="1"/>
</dbReference>
<reference evidence="7" key="1">
    <citation type="submission" date="2019-09" db="EMBL/GenBank/DDBJ databases">
        <title>Characterisation of the sponge microbiome using genome-centric metagenomics.</title>
        <authorList>
            <person name="Engelberts J.P."/>
            <person name="Robbins S.J."/>
            <person name="De Goeij J.M."/>
            <person name="Aranda M."/>
            <person name="Bell S.C."/>
            <person name="Webster N.S."/>
        </authorList>
    </citation>
    <scope>NUCLEOTIDE SEQUENCE</scope>
    <source>
        <strain evidence="7">SB0676_bin_10</strain>
    </source>
</reference>
<evidence type="ECO:0000256" key="2">
    <source>
        <dbReference type="ARBA" id="ARBA00022670"/>
    </source>
</evidence>
<keyword evidence="4" id="KW-0720">Serine protease</keyword>
<dbReference type="Gene3D" id="3.40.50.200">
    <property type="entry name" value="Peptidase S8/S53 domain"/>
    <property type="match status" value="1"/>
</dbReference>
<feature type="non-terminal residue" evidence="7">
    <location>
        <position position="196"/>
    </location>
</feature>
<evidence type="ECO:0000256" key="5">
    <source>
        <dbReference type="PROSITE-ProRule" id="PRU01240"/>
    </source>
</evidence>
<keyword evidence="2" id="KW-0645">Protease</keyword>
<dbReference type="PANTHER" id="PTHR43806:SF11">
    <property type="entry name" value="CEREVISIN-RELATED"/>
    <property type="match status" value="1"/>
</dbReference>
<dbReference type="InterPro" id="IPR015500">
    <property type="entry name" value="Peptidase_S8_subtilisin-rel"/>
</dbReference>
<protein>
    <submittedName>
        <fullName evidence="7">S8 family serine peptidase</fullName>
    </submittedName>
</protein>
<evidence type="ECO:0000313" key="7">
    <source>
        <dbReference type="EMBL" id="MYG38440.1"/>
    </source>
</evidence>
<dbReference type="GO" id="GO:0006508">
    <property type="term" value="P:proteolysis"/>
    <property type="evidence" value="ECO:0007669"/>
    <property type="project" value="UniProtKB-KW"/>
</dbReference>
<dbReference type="PANTHER" id="PTHR43806">
    <property type="entry name" value="PEPTIDASE S8"/>
    <property type="match status" value="1"/>
</dbReference>
<dbReference type="AlphaFoldDB" id="A0A6B1F526"/>
<dbReference type="PRINTS" id="PR00723">
    <property type="entry name" value="SUBTILISIN"/>
</dbReference>
<dbReference type="InterPro" id="IPR036852">
    <property type="entry name" value="Peptidase_S8/S53_dom_sf"/>
</dbReference>
<dbReference type="SUPFAM" id="SSF52743">
    <property type="entry name" value="Subtilisin-like"/>
    <property type="match status" value="1"/>
</dbReference>
<comment type="caution">
    <text evidence="7">The sequence shown here is derived from an EMBL/GenBank/DDBJ whole genome shotgun (WGS) entry which is preliminary data.</text>
</comment>
<dbReference type="Pfam" id="PF00082">
    <property type="entry name" value="Peptidase_S8"/>
    <property type="match status" value="1"/>
</dbReference>
<dbReference type="InterPro" id="IPR000209">
    <property type="entry name" value="Peptidase_S8/S53_dom"/>
</dbReference>
<dbReference type="InterPro" id="IPR050131">
    <property type="entry name" value="Peptidase_S8_subtilisin-like"/>
</dbReference>
<name>A0A6B1F526_9SYNE</name>
<dbReference type="EMBL" id="VYDO01000182">
    <property type="protein sequence ID" value="MYG38440.1"/>
    <property type="molecule type" value="Genomic_DNA"/>
</dbReference>
<gene>
    <name evidence="7" type="ORF">F4162_05520</name>
</gene>